<evidence type="ECO:0000256" key="4">
    <source>
        <dbReference type="ARBA" id="ARBA00022614"/>
    </source>
</evidence>
<keyword evidence="4" id="KW-0433">Leucine-rich repeat</keyword>
<dbReference type="GO" id="GO:0005886">
    <property type="term" value="C:plasma membrane"/>
    <property type="evidence" value="ECO:0007669"/>
    <property type="project" value="UniProtKB-SubCell"/>
</dbReference>
<dbReference type="SUPFAM" id="SSF52047">
    <property type="entry name" value="RNI-like"/>
    <property type="match status" value="1"/>
</dbReference>
<evidence type="ECO:0000256" key="2">
    <source>
        <dbReference type="ARBA" id="ARBA00009592"/>
    </source>
</evidence>
<evidence type="ECO:0000256" key="10">
    <source>
        <dbReference type="ARBA" id="ARBA00023180"/>
    </source>
</evidence>
<keyword evidence="7" id="KW-0677">Repeat</keyword>
<dbReference type="InterPro" id="IPR032675">
    <property type="entry name" value="LRR_dom_sf"/>
</dbReference>
<evidence type="ECO:0000256" key="6">
    <source>
        <dbReference type="ARBA" id="ARBA00022729"/>
    </source>
</evidence>
<keyword evidence="6" id="KW-0732">Signal</keyword>
<protein>
    <recommendedName>
        <fullName evidence="14">Leucine-rich repeat-containing N-terminal plant-type domain-containing protein</fullName>
    </recommendedName>
</protein>
<dbReference type="InterPro" id="IPR001611">
    <property type="entry name" value="Leu-rich_rpt"/>
</dbReference>
<keyword evidence="13" id="KW-1185">Reference proteome</keyword>
<dbReference type="PANTHER" id="PTHR48063">
    <property type="entry name" value="LRR RECEPTOR-LIKE KINASE"/>
    <property type="match status" value="1"/>
</dbReference>
<evidence type="ECO:0000256" key="1">
    <source>
        <dbReference type="ARBA" id="ARBA00004251"/>
    </source>
</evidence>
<dbReference type="Gene3D" id="3.80.10.10">
    <property type="entry name" value="Ribonuclease Inhibitor"/>
    <property type="match status" value="1"/>
</dbReference>
<evidence type="ECO:0000256" key="3">
    <source>
        <dbReference type="ARBA" id="ARBA00022475"/>
    </source>
</evidence>
<dbReference type="InterPro" id="IPR003591">
    <property type="entry name" value="Leu-rich_rpt_typical-subtyp"/>
</dbReference>
<keyword evidence="5 11" id="KW-0812">Transmembrane</keyword>
<evidence type="ECO:0000256" key="9">
    <source>
        <dbReference type="ARBA" id="ARBA00023136"/>
    </source>
</evidence>
<dbReference type="OrthoDB" id="906070at2759"/>
<evidence type="ECO:0000256" key="5">
    <source>
        <dbReference type="ARBA" id="ARBA00022692"/>
    </source>
</evidence>
<keyword evidence="8 11" id="KW-1133">Transmembrane helix</keyword>
<dbReference type="AlphaFoldDB" id="A0A022QTZ7"/>
<evidence type="ECO:0008006" key="14">
    <source>
        <dbReference type="Google" id="ProtNLM"/>
    </source>
</evidence>
<evidence type="ECO:0000256" key="8">
    <source>
        <dbReference type="ARBA" id="ARBA00022989"/>
    </source>
</evidence>
<keyword evidence="3" id="KW-1003">Cell membrane</keyword>
<name>A0A022QTZ7_ERYGU</name>
<evidence type="ECO:0000256" key="7">
    <source>
        <dbReference type="ARBA" id="ARBA00022737"/>
    </source>
</evidence>
<reference evidence="12 13" key="1">
    <citation type="journal article" date="2013" name="Proc. Natl. Acad. Sci. U.S.A.">
        <title>Fine-scale variation in meiotic recombination in Mimulus inferred from population shotgun sequencing.</title>
        <authorList>
            <person name="Hellsten U."/>
            <person name="Wright K.M."/>
            <person name="Jenkins J."/>
            <person name="Shu S."/>
            <person name="Yuan Y."/>
            <person name="Wessler S.R."/>
            <person name="Schmutz J."/>
            <person name="Willis J.H."/>
            <person name="Rokhsar D.S."/>
        </authorList>
    </citation>
    <scope>NUCLEOTIDE SEQUENCE [LARGE SCALE GENOMIC DNA]</scope>
    <source>
        <strain evidence="13">cv. DUN x IM62</strain>
    </source>
</reference>
<dbReference type="PANTHER" id="PTHR48063:SF98">
    <property type="entry name" value="LRR RECEPTOR-LIKE SERINE_THREONINE-PROTEIN KINASE FLS2"/>
    <property type="match status" value="1"/>
</dbReference>
<dbReference type="eggNOG" id="KOG0619">
    <property type="taxonomic scope" value="Eukaryota"/>
</dbReference>
<organism evidence="12 13">
    <name type="scientific">Erythranthe guttata</name>
    <name type="common">Yellow monkey flower</name>
    <name type="synonym">Mimulus guttatus</name>
    <dbReference type="NCBI Taxonomy" id="4155"/>
    <lineage>
        <taxon>Eukaryota</taxon>
        <taxon>Viridiplantae</taxon>
        <taxon>Streptophyta</taxon>
        <taxon>Embryophyta</taxon>
        <taxon>Tracheophyta</taxon>
        <taxon>Spermatophyta</taxon>
        <taxon>Magnoliopsida</taxon>
        <taxon>eudicotyledons</taxon>
        <taxon>Gunneridae</taxon>
        <taxon>Pentapetalae</taxon>
        <taxon>asterids</taxon>
        <taxon>lamiids</taxon>
        <taxon>Lamiales</taxon>
        <taxon>Phrymaceae</taxon>
        <taxon>Erythranthe</taxon>
    </lineage>
</organism>
<proteinExistence type="inferred from homology"/>
<dbReference type="GO" id="GO:0006952">
    <property type="term" value="P:defense response"/>
    <property type="evidence" value="ECO:0007669"/>
    <property type="project" value="UniProtKB-ARBA"/>
</dbReference>
<evidence type="ECO:0000313" key="13">
    <source>
        <dbReference type="Proteomes" id="UP000030748"/>
    </source>
</evidence>
<dbReference type="SMART" id="SM00369">
    <property type="entry name" value="LRR_TYP"/>
    <property type="match status" value="4"/>
</dbReference>
<dbReference type="Pfam" id="PF00560">
    <property type="entry name" value="LRR_1"/>
    <property type="match status" value="4"/>
</dbReference>
<evidence type="ECO:0000256" key="11">
    <source>
        <dbReference type="SAM" id="Phobius"/>
    </source>
</evidence>
<evidence type="ECO:0000313" key="12">
    <source>
        <dbReference type="EMBL" id="EYU31386.1"/>
    </source>
</evidence>
<keyword evidence="9 11" id="KW-0472">Membrane</keyword>
<dbReference type="Pfam" id="PF13855">
    <property type="entry name" value="LRR_8"/>
    <property type="match status" value="2"/>
</dbReference>
<gene>
    <name evidence="12" type="ORF">MIMGU_mgv1a020148mg</name>
</gene>
<dbReference type="PRINTS" id="PR00019">
    <property type="entry name" value="LEURICHRPT"/>
</dbReference>
<comment type="subcellular location">
    <subcellularLocation>
        <location evidence="1">Cell membrane</location>
        <topology evidence="1">Single-pass type I membrane protein</topology>
    </subcellularLocation>
</comment>
<dbReference type="KEGG" id="egt:105964692"/>
<dbReference type="Proteomes" id="UP000030748">
    <property type="component" value="Unassembled WGS sequence"/>
</dbReference>
<sequence>MLSNETISGLGFLHLWGNQLTGDIPDCWMKYSSLQYLNIGNNMFSGTIPNSVGFLTGLTSLNLHNNEISGQIPFSMRNCTRLVKIDLANNDLDGSIPTWMGTSLPELMILILRSNNLSGEISPDICHLNHLQILDLSDNRFSGIIPRCTDNFTAMATKRSLAEYGTGELDFNTYLGFFQDSATVTTKRNELRYDTIVALVTNIDLSENNLSGDIPKELTSLTELRSVNLSGNHFTGIIPSNIGDMKQLESLDLSRNSLSGEMPNSFRGMSTLNYLNVSYNNLTGRIPESTQLRGFNASSFIGNNLCGPPLTSNCSSSDGPLKKDDNHYKSSSSSSSKIEWLYVFVSLGYAVGLSIFCTTLLLKKSWREAYYEFMENMWNRVSAYFYIKWRKLTKPSG</sequence>
<dbReference type="GO" id="GO:0051707">
    <property type="term" value="P:response to other organism"/>
    <property type="evidence" value="ECO:0007669"/>
    <property type="project" value="UniProtKB-ARBA"/>
</dbReference>
<comment type="similarity">
    <text evidence="2">Belongs to the RLP family.</text>
</comment>
<dbReference type="EMBL" id="KI630970">
    <property type="protein sequence ID" value="EYU31386.1"/>
    <property type="molecule type" value="Genomic_DNA"/>
</dbReference>
<dbReference type="FunFam" id="3.80.10.10:FF:000111">
    <property type="entry name" value="LRR receptor-like serine/threonine-protein kinase ERECTA"/>
    <property type="match status" value="1"/>
</dbReference>
<feature type="transmembrane region" description="Helical" evidence="11">
    <location>
        <begin position="340"/>
        <end position="362"/>
    </location>
</feature>
<dbReference type="FunFam" id="3.80.10.10:FF:000041">
    <property type="entry name" value="LRR receptor-like serine/threonine-protein kinase ERECTA"/>
    <property type="match status" value="1"/>
</dbReference>
<keyword evidence="10" id="KW-0325">Glycoprotein</keyword>
<dbReference type="OMA" id="QIPTWFW"/>
<accession>A0A022QTZ7</accession>
<dbReference type="InterPro" id="IPR046956">
    <property type="entry name" value="RLP23-like"/>
</dbReference>
<dbReference type="STRING" id="4155.A0A022QTZ7"/>